<name>W5S607_9VIRU</name>
<reference evidence="1 2" key="1">
    <citation type="journal article" date="2014" name="Proc. Natl. Acad. Sci. U.S.A.">
        <title>Thirty-thousand-year-old distant relative of giant icosahedral DNA viruses with a pandoravirus morphology.</title>
        <authorList>
            <person name="Legendre M."/>
            <person name="Bartoli J."/>
            <person name="Shmakova L."/>
            <person name="Jeudy S."/>
            <person name="Labadie K."/>
            <person name="Adrait A."/>
            <person name="Lescot M."/>
            <person name="Poirot O."/>
            <person name="Bertaux L."/>
            <person name="Bruley C."/>
            <person name="Coute Y."/>
            <person name="Rivkina E."/>
            <person name="Abergel C."/>
            <person name="Claverie J.M."/>
        </authorList>
    </citation>
    <scope>NUCLEOTIDE SEQUENCE [LARGE SCALE GENOMIC DNA]</scope>
    <source>
        <strain evidence="1">P1084-T</strain>
    </source>
</reference>
<dbReference type="RefSeq" id="YP_009001072.1">
    <property type="nucleotide sequence ID" value="NC_023423.1"/>
</dbReference>
<dbReference type="GeneID" id="18266198"/>
<gene>
    <name evidence="1" type="ORF">pv_170</name>
</gene>
<evidence type="ECO:0000313" key="1">
    <source>
        <dbReference type="EMBL" id="AHH01737.1"/>
    </source>
</evidence>
<dbReference type="Proteomes" id="UP000202176">
    <property type="component" value="Segment"/>
</dbReference>
<accession>W5S607</accession>
<proteinExistence type="predicted"/>
<dbReference type="EMBL" id="KF740664">
    <property type="protein sequence ID" value="AHH01737.1"/>
    <property type="molecule type" value="Genomic_DNA"/>
</dbReference>
<protein>
    <submittedName>
        <fullName evidence="1">Uncharacterized protein</fullName>
    </submittedName>
</protein>
<keyword evidence="2" id="KW-1185">Reference proteome</keyword>
<organism evidence="1 2">
    <name type="scientific">Pithovirus sibericum</name>
    <dbReference type="NCBI Taxonomy" id="1450746"/>
    <lineage>
        <taxon>Viruses</taxon>
        <taxon>Pithoviruses</taxon>
        <taxon>Orthopithovirinae</taxon>
        <taxon>Alphapithovirus</taxon>
        <taxon>Alphapithovirus sibericum</taxon>
    </lineage>
</organism>
<evidence type="ECO:0000313" key="2">
    <source>
        <dbReference type="Proteomes" id="UP000202176"/>
    </source>
</evidence>
<sequence>MAKKLFEKDLKRLNKFLKNSDQKYILIKTDFSEQRKAIHEWAEKNSCFSRSEYKLEGEKVCSIICSHCHQVGREDEELAGVLIDFYYLCVFCFEFTEWNFYSQNPTQVKFEKYALPTGYMIVMKEFVPNYKKLAPGGGSWKGKKKR</sequence>
<dbReference type="KEGG" id="vg:18266198"/>